<dbReference type="SMART" id="SM00674">
    <property type="entry name" value="CENPB"/>
    <property type="match status" value="1"/>
</dbReference>
<accession>A0AAD7R4Y0</accession>
<dbReference type="GO" id="GO:0003677">
    <property type="term" value="F:DNA binding"/>
    <property type="evidence" value="ECO:0007669"/>
    <property type="project" value="UniProtKB-KW"/>
</dbReference>
<feature type="domain" description="HTH CENPB-type" evidence="2">
    <location>
        <begin position="20"/>
        <end position="93"/>
    </location>
</feature>
<evidence type="ECO:0000313" key="4">
    <source>
        <dbReference type="Proteomes" id="UP001221898"/>
    </source>
</evidence>
<dbReference type="EMBL" id="JAINUG010000648">
    <property type="protein sequence ID" value="KAJ8362515.1"/>
    <property type="molecule type" value="Genomic_DNA"/>
</dbReference>
<organism evidence="3 4">
    <name type="scientific">Aldrovandia affinis</name>
    <dbReference type="NCBI Taxonomy" id="143900"/>
    <lineage>
        <taxon>Eukaryota</taxon>
        <taxon>Metazoa</taxon>
        <taxon>Chordata</taxon>
        <taxon>Craniata</taxon>
        <taxon>Vertebrata</taxon>
        <taxon>Euteleostomi</taxon>
        <taxon>Actinopterygii</taxon>
        <taxon>Neopterygii</taxon>
        <taxon>Teleostei</taxon>
        <taxon>Notacanthiformes</taxon>
        <taxon>Halosauridae</taxon>
        <taxon>Aldrovandia</taxon>
    </lineage>
</organism>
<dbReference type="PANTHER" id="PTHR19303">
    <property type="entry name" value="TRANSPOSON"/>
    <property type="match status" value="1"/>
</dbReference>
<reference evidence="3" key="1">
    <citation type="journal article" date="2023" name="Science">
        <title>Genome structures resolve the early diversification of teleost fishes.</title>
        <authorList>
            <person name="Parey E."/>
            <person name="Louis A."/>
            <person name="Montfort J."/>
            <person name="Bouchez O."/>
            <person name="Roques C."/>
            <person name="Iampietro C."/>
            <person name="Lluch J."/>
            <person name="Castinel A."/>
            <person name="Donnadieu C."/>
            <person name="Desvignes T."/>
            <person name="Floi Bucao C."/>
            <person name="Jouanno E."/>
            <person name="Wen M."/>
            <person name="Mejri S."/>
            <person name="Dirks R."/>
            <person name="Jansen H."/>
            <person name="Henkel C."/>
            <person name="Chen W.J."/>
            <person name="Zahm M."/>
            <person name="Cabau C."/>
            <person name="Klopp C."/>
            <person name="Thompson A.W."/>
            <person name="Robinson-Rechavi M."/>
            <person name="Braasch I."/>
            <person name="Lecointre G."/>
            <person name="Bobe J."/>
            <person name="Postlethwait J.H."/>
            <person name="Berthelot C."/>
            <person name="Roest Crollius H."/>
            <person name="Guiguen Y."/>
        </authorList>
    </citation>
    <scope>NUCLEOTIDE SEQUENCE</scope>
    <source>
        <strain evidence="3">NC1722</strain>
    </source>
</reference>
<dbReference type="Gene3D" id="1.10.10.60">
    <property type="entry name" value="Homeodomain-like"/>
    <property type="match status" value="1"/>
</dbReference>
<dbReference type="GO" id="GO:0005634">
    <property type="term" value="C:nucleus"/>
    <property type="evidence" value="ECO:0007669"/>
    <property type="project" value="TreeGrafter"/>
</dbReference>
<comment type="caution">
    <text evidence="3">The sequence shown here is derived from an EMBL/GenBank/DDBJ whole genome shotgun (WGS) entry which is preliminary data.</text>
</comment>
<keyword evidence="1" id="KW-0238">DNA-binding</keyword>
<evidence type="ECO:0000256" key="1">
    <source>
        <dbReference type="ARBA" id="ARBA00023125"/>
    </source>
</evidence>
<dbReference type="InterPro" id="IPR006600">
    <property type="entry name" value="HTH_CenpB_DNA-bd_dom"/>
</dbReference>
<dbReference type="Proteomes" id="UP001221898">
    <property type="component" value="Unassembled WGS sequence"/>
</dbReference>
<dbReference type="SUPFAM" id="SSF46689">
    <property type="entry name" value="Homeodomain-like"/>
    <property type="match status" value="1"/>
</dbReference>
<dbReference type="AlphaFoldDB" id="A0AAD7R4Y0"/>
<evidence type="ECO:0000313" key="3">
    <source>
        <dbReference type="EMBL" id="KAJ8362515.1"/>
    </source>
</evidence>
<dbReference type="InterPro" id="IPR050863">
    <property type="entry name" value="CenT-Element_Derived"/>
</dbReference>
<proteinExistence type="predicted"/>
<protein>
    <recommendedName>
        <fullName evidence="2">HTH CENPB-type domain-containing protein</fullName>
    </recommendedName>
</protein>
<evidence type="ECO:0000259" key="2">
    <source>
        <dbReference type="PROSITE" id="PS51253"/>
    </source>
</evidence>
<sequence>MLEDGEPKKTVLRMQIVREKLIAVQSGRFQEIDKRVCEYVTEKRNDGMPITRAVIQLKALEIAKDLNIPPTEFKASFGWCRRMMLRRNGLSLRRRTSLAQRLPSDFREKLLSYQRYVIKLRKKHSYPLDQMGNADQTPVFFDMPTSVTVHKKGDKSVIVRSTGNEKSRVTLMLACLADGTKLPRTSF</sequence>
<dbReference type="PANTHER" id="PTHR19303:SF74">
    <property type="entry name" value="POGO TRANSPOSABLE ELEMENT WITH KRAB DOMAIN"/>
    <property type="match status" value="1"/>
</dbReference>
<dbReference type="InterPro" id="IPR009057">
    <property type="entry name" value="Homeodomain-like_sf"/>
</dbReference>
<dbReference type="Pfam" id="PF03221">
    <property type="entry name" value="HTH_Tnp_Tc5"/>
    <property type="match status" value="1"/>
</dbReference>
<keyword evidence="4" id="KW-1185">Reference proteome</keyword>
<name>A0AAD7R4Y0_9TELE</name>
<gene>
    <name evidence="3" type="ORF">AAFF_G00369960</name>
</gene>
<dbReference type="PROSITE" id="PS51253">
    <property type="entry name" value="HTH_CENPB"/>
    <property type="match status" value="1"/>
</dbReference>